<name>A0A5C3LBH3_COPMA</name>
<dbReference type="OrthoDB" id="2748701at2759"/>
<dbReference type="AlphaFoldDB" id="A0A5C3LBH3"/>
<proteinExistence type="predicted"/>
<dbReference type="EMBL" id="ML210148">
    <property type="protein sequence ID" value="TFK29763.1"/>
    <property type="molecule type" value="Genomic_DNA"/>
</dbReference>
<evidence type="ECO:0000313" key="1">
    <source>
        <dbReference type="EMBL" id="TFK29763.1"/>
    </source>
</evidence>
<evidence type="ECO:0008006" key="3">
    <source>
        <dbReference type="Google" id="ProtNLM"/>
    </source>
</evidence>
<dbReference type="Proteomes" id="UP000307440">
    <property type="component" value="Unassembled WGS sequence"/>
</dbReference>
<reference evidence="1 2" key="1">
    <citation type="journal article" date="2019" name="Nat. Ecol. Evol.">
        <title>Megaphylogeny resolves global patterns of mushroom evolution.</title>
        <authorList>
            <person name="Varga T."/>
            <person name="Krizsan K."/>
            <person name="Foldi C."/>
            <person name="Dima B."/>
            <person name="Sanchez-Garcia M."/>
            <person name="Sanchez-Ramirez S."/>
            <person name="Szollosi G.J."/>
            <person name="Szarkandi J.G."/>
            <person name="Papp V."/>
            <person name="Albert L."/>
            <person name="Andreopoulos W."/>
            <person name="Angelini C."/>
            <person name="Antonin V."/>
            <person name="Barry K.W."/>
            <person name="Bougher N.L."/>
            <person name="Buchanan P."/>
            <person name="Buyck B."/>
            <person name="Bense V."/>
            <person name="Catcheside P."/>
            <person name="Chovatia M."/>
            <person name="Cooper J."/>
            <person name="Damon W."/>
            <person name="Desjardin D."/>
            <person name="Finy P."/>
            <person name="Geml J."/>
            <person name="Haridas S."/>
            <person name="Hughes K."/>
            <person name="Justo A."/>
            <person name="Karasinski D."/>
            <person name="Kautmanova I."/>
            <person name="Kiss B."/>
            <person name="Kocsube S."/>
            <person name="Kotiranta H."/>
            <person name="LaButti K.M."/>
            <person name="Lechner B.E."/>
            <person name="Liimatainen K."/>
            <person name="Lipzen A."/>
            <person name="Lukacs Z."/>
            <person name="Mihaltcheva S."/>
            <person name="Morgado L.N."/>
            <person name="Niskanen T."/>
            <person name="Noordeloos M.E."/>
            <person name="Ohm R.A."/>
            <person name="Ortiz-Santana B."/>
            <person name="Ovrebo C."/>
            <person name="Racz N."/>
            <person name="Riley R."/>
            <person name="Savchenko A."/>
            <person name="Shiryaev A."/>
            <person name="Soop K."/>
            <person name="Spirin V."/>
            <person name="Szebenyi C."/>
            <person name="Tomsovsky M."/>
            <person name="Tulloss R.E."/>
            <person name="Uehling J."/>
            <person name="Grigoriev I.V."/>
            <person name="Vagvolgyi C."/>
            <person name="Papp T."/>
            <person name="Martin F.M."/>
            <person name="Miettinen O."/>
            <person name="Hibbett D.S."/>
            <person name="Nagy L.G."/>
        </authorList>
    </citation>
    <scope>NUCLEOTIDE SEQUENCE [LARGE SCALE GENOMIC DNA]</scope>
    <source>
        <strain evidence="1 2">CBS 121175</strain>
    </source>
</reference>
<evidence type="ECO:0000313" key="2">
    <source>
        <dbReference type="Proteomes" id="UP000307440"/>
    </source>
</evidence>
<dbReference type="STRING" id="230819.A0A5C3LBH3"/>
<sequence length="310" mass="35305">MERCPPEILLYIFELACDDDGSTGRALSLASTSVNHLSREYKLQSVAVAGIHKFLPFYNMLVSLPERFRRVRHLFISSMSQCAPSVDGSRKVSLTTDISYDETCSAYAQVMQLLSPTIKSCQVVAHFPRKATLLPYSCPILEELTLQGPFPALLYDCERPYLPKLRSLTLSSFTDHPSNIFEYISTQAPRLETLSLYPARPSRSMHGDLYVSLNIKPRCSRSSPPLECSDRTLLPPSVMKVFIQPGPQIDSDARKAHCLQNEQDLMKQNILFMQKHDRRKRVIYVRPQKALVNEEALTQWLNRKQVITEP</sequence>
<accession>A0A5C3LBH3</accession>
<gene>
    <name evidence="1" type="ORF">FA15DRAFT_663940</name>
</gene>
<keyword evidence="2" id="KW-1185">Reference proteome</keyword>
<protein>
    <recommendedName>
        <fullName evidence="3">F-box domain-containing protein</fullName>
    </recommendedName>
</protein>
<organism evidence="1 2">
    <name type="scientific">Coprinopsis marcescibilis</name>
    <name type="common">Agaric fungus</name>
    <name type="synonym">Psathyrella marcescibilis</name>
    <dbReference type="NCBI Taxonomy" id="230819"/>
    <lineage>
        <taxon>Eukaryota</taxon>
        <taxon>Fungi</taxon>
        <taxon>Dikarya</taxon>
        <taxon>Basidiomycota</taxon>
        <taxon>Agaricomycotina</taxon>
        <taxon>Agaricomycetes</taxon>
        <taxon>Agaricomycetidae</taxon>
        <taxon>Agaricales</taxon>
        <taxon>Agaricineae</taxon>
        <taxon>Psathyrellaceae</taxon>
        <taxon>Coprinopsis</taxon>
    </lineage>
</organism>